<dbReference type="InterPro" id="IPR002575">
    <property type="entry name" value="Aminoglycoside_PTrfase"/>
</dbReference>
<dbReference type="Pfam" id="PF01636">
    <property type="entry name" value="APH"/>
    <property type="match status" value="1"/>
</dbReference>
<feature type="region of interest" description="Disordered" evidence="1">
    <location>
        <begin position="278"/>
        <end position="306"/>
    </location>
</feature>
<dbReference type="PANTHER" id="PTHR21310">
    <property type="entry name" value="AMINOGLYCOSIDE PHOSPHOTRANSFERASE-RELATED-RELATED"/>
    <property type="match status" value="1"/>
</dbReference>
<proteinExistence type="predicted"/>
<evidence type="ECO:0000313" key="3">
    <source>
        <dbReference type="EMBL" id="CAK7223411.1"/>
    </source>
</evidence>
<comment type="caution">
    <text evidence="3">The sequence shown here is derived from an EMBL/GenBank/DDBJ whole genome shotgun (WGS) entry which is preliminary data.</text>
</comment>
<evidence type="ECO:0000259" key="2">
    <source>
        <dbReference type="Pfam" id="PF01636"/>
    </source>
</evidence>
<dbReference type="CDD" id="cd05120">
    <property type="entry name" value="APH_ChoK_like"/>
    <property type="match status" value="1"/>
</dbReference>
<dbReference type="InterPro" id="IPR011009">
    <property type="entry name" value="Kinase-like_dom_sf"/>
</dbReference>
<dbReference type="Gene3D" id="3.90.1200.10">
    <property type="match status" value="1"/>
</dbReference>
<dbReference type="EMBL" id="CAWUHB010000027">
    <property type="protein sequence ID" value="CAK7223411.1"/>
    <property type="molecule type" value="Genomic_DNA"/>
</dbReference>
<dbReference type="PANTHER" id="PTHR21310:SF15">
    <property type="entry name" value="AMINOGLYCOSIDE PHOSPHOTRANSFERASE DOMAIN-CONTAINING PROTEIN"/>
    <property type="match status" value="1"/>
</dbReference>
<keyword evidence="4" id="KW-1185">Reference proteome</keyword>
<dbReference type="Proteomes" id="UP001642405">
    <property type="component" value="Unassembled WGS sequence"/>
</dbReference>
<dbReference type="SUPFAM" id="SSF56112">
    <property type="entry name" value="Protein kinase-like (PK-like)"/>
    <property type="match status" value="1"/>
</dbReference>
<gene>
    <name evidence="3" type="ORF">SCUCBS95973_005169</name>
</gene>
<evidence type="ECO:0000313" key="4">
    <source>
        <dbReference type="Proteomes" id="UP001642405"/>
    </source>
</evidence>
<accession>A0ABP0BVG7</accession>
<name>A0ABP0BVG7_9PEZI</name>
<dbReference type="InterPro" id="IPR051678">
    <property type="entry name" value="AGP_Transferase"/>
</dbReference>
<protein>
    <recommendedName>
        <fullName evidence="2">Aminoglycoside phosphotransferase domain-containing protein</fullName>
    </recommendedName>
</protein>
<organism evidence="3 4">
    <name type="scientific">Sporothrix curviconia</name>
    <dbReference type="NCBI Taxonomy" id="1260050"/>
    <lineage>
        <taxon>Eukaryota</taxon>
        <taxon>Fungi</taxon>
        <taxon>Dikarya</taxon>
        <taxon>Ascomycota</taxon>
        <taxon>Pezizomycotina</taxon>
        <taxon>Sordariomycetes</taxon>
        <taxon>Sordariomycetidae</taxon>
        <taxon>Ophiostomatales</taxon>
        <taxon>Ophiostomataceae</taxon>
        <taxon>Sporothrix</taxon>
    </lineage>
</organism>
<reference evidence="3 4" key="1">
    <citation type="submission" date="2024-01" db="EMBL/GenBank/DDBJ databases">
        <authorList>
            <person name="Allen C."/>
            <person name="Tagirdzhanova G."/>
        </authorList>
    </citation>
    <scope>NUCLEOTIDE SEQUENCE [LARGE SCALE GENOMIC DNA]</scope>
</reference>
<feature type="domain" description="Aminoglycoside phosphotransferase" evidence="2">
    <location>
        <begin position="40"/>
        <end position="247"/>
    </location>
</feature>
<sequence>MAPTIKVALRLRLEILLARWFCGDRRSGRIRFLPRGRIAKLGAFSHEVEAMEFVRQNTTIRVPKVYKAYGMHDGRQHFVMERLPGQPASRVVRDWTPEQTETFGRDLADVIRQLRALQPPPLPTGKVIGSARGGVNRDARLSSCPFGPFDSVTAFHTYLRFGRPLEHWKDREAVVKIHGRPEDTYAIKFAHADLEPQNIMVDDDAHIVRVIDWEFAGWYPEFWEYTKAFWSEMRPHWNNFYRAFEVQPDIQRYPDELACEVAIWMRMHSPFKYYDPPWQPGDEGTCRSTSGDNDDDDDNDTRRQSV</sequence>
<evidence type="ECO:0000256" key="1">
    <source>
        <dbReference type="SAM" id="MobiDB-lite"/>
    </source>
</evidence>